<feature type="region of interest" description="Disordered" evidence="1">
    <location>
        <begin position="35"/>
        <end position="67"/>
    </location>
</feature>
<evidence type="ECO:0000256" key="1">
    <source>
        <dbReference type="SAM" id="MobiDB-lite"/>
    </source>
</evidence>
<evidence type="ECO:0000313" key="3">
    <source>
        <dbReference type="Proteomes" id="UP001501326"/>
    </source>
</evidence>
<reference evidence="2 3" key="1">
    <citation type="journal article" date="2019" name="Int. J. Syst. Evol. Microbiol.">
        <title>The Global Catalogue of Microorganisms (GCM) 10K type strain sequencing project: providing services to taxonomists for standard genome sequencing and annotation.</title>
        <authorList>
            <consortium name="The Broad Institute Genomics Platform"/>
            <consortium name="The Broad Institute Genome Sequencing Center for Infectious Disease"/>
            <person name="Wu L."/>
            <person name="Ma J."/>
        </authorList>
    </citation>
    <scope>NUCLEOTIDE SEQUENCE [LARGE SCALE GENOMIC DNA]</scope>
    <source>
        <strain evidence="2 3">JCM 16378</strain>
    </source>
</reference>
<evidence type="ECO:0000313" key="2">
    <source>
        <dbReference type="EMBL" id="GAA2738051.1"/>
    </source>
</evidence>
<gene>
    <name evidence="2" type="ORF">GCM10009867_27720</name>
</gene>
<feature type="region of interest" description="Disordered" evidence="1">
    <location>
        <begin position="80"/>
        <end position="134"/>
    </location>
</feature>
<dbReference type="PROSITE" id="PS51318">
    <property type="entry name" value="TAT"/>
    <property type="match status" value="1"/>
</dbReference>
<organism evidence="2 3">
    <name type="scientific">Pedococcus aerophilus</name>
    <dbReference type="NCBI Taxonomy" id="436356"/>
    <lineage>
        <taxon>Bacteria</taxon>
        <taxon>Bacillati</taxon>
        <taxon>Actinomycetota</taxon>
        <taxon>Actinomycetes</taxon>
        <taxon>Micrococcales</taxon>
        <taxon>Intrasporangiaceae</taxon>
        <taxon>Pedococcus</taxon>
    </lineage>
</organism>
<sequence length="525" mass="56336">MAVERRTFLKGGAATAGGLALAGPFSGLVAGPAAGATPGAAPGAAGSTGRGGAAFRGLRPTPDLRDGKVRLHLPEGFSYRSFHDTESPVTLDDGTALPGRHDGMGAFRPRRRKDGHRDDPDSGDRRGGGKDHDDDTVVLVRNHEVNNPGPAFGPVGDHTYDPMAKGGCTVIEVSTRGEVRRSWTGLNGTMMNCSGGQMPWGAWVTCEETVNGPDVGPDFTGASNIPLTKPHGYVFEVPTTGRASGRPITRAGRFAHEAVAFDPKDGYLYLTEDNFAFPSGYYRYKPKRHPMKSGHLDNDGQLQMLAVKGMPNAHLEAEQRRGASYKVQWVDIDDPDPTFPYTPGQVAPTTNDQAIVHVGDQGRAQGAAGFSRLEGQVYDDGVIYFTSTQGGGEAMTGPDNVDGYGRGFGQVWAYDTRSERLRLVYQSPGKATFDFPDNITVSNRGTLVVCEDDDEDNYVRGLSPRGQLWDIALNRVESSRTGLPRYDDEFAGSTFSPDGQTLFVNIQASAGMSFAIWGPWKSIGV</sequence>
<dbReference type="SUPFAM" id="SSF63825">
    <property type="entry name" value="YWTD domain"/>
    <property type="match status" value="1"/>
</dbReference>
<dbReference type="PANTHER" id="PTHR35399:SF4">
    <property type="entry name" value="MEMBRANE PROTEIN"/>
    <property type="match status" value="1"/>
</dbReference>
<protein>
    <submittedName>
        <fullName evidence="2">DUF839 domain-containing protein</fullName>
    </submittedName>
</protein>
<feature type="compositionally biased region" description="Low complexity" evidence="1">
    <location>
        <begin position="35"/>
        <end position="45"/>
    </location>
</feature>
<comment type="caution">
    <text evidence="2">The sequence shown here is derived from an EMBL/GenBank/DDBJ whole genome shotgun (WGS) entry which is preliminary data.</text>
</comment>
<dbReference type="PANTHER" id="PTHR35399">
    <property type="entry name" value="SLR8030 PROTEIN"/>
    <property type="match status" value="1"/>
</dbReference>
<dbReference type="EMBL" id="BAAARN010000003">
    <property type="protein sequence ID" value="GAA2738051.1"/>
    <property type="molecule type" value="Genomic_DNA"/>
</dbReference>
<name>A0ABN3USP8_9MICO</name>
<dbReference type="InterPro" id="IPR006311">
    <property type="entry name" value="TAT_signal"/>
</dbReference>
<feature type="compositionally biased region" description="Basic and acidic residues" evidence="1">
    <location>
        <begin position="115"/>
        <end position="134"/>
    </location>
</feature>
<keyword evidence="3" id="KW-1185">Reference proteome</keyword>
<proteinExistence type="predicted"/>
<dbReference type="InterPro" id="IPR008557">
    <property type="entry name" value="PhoX"/>
</dbReference>
<dbReference type="Pfam" id="PF05787">
    <property type="entry name" value="PhoX"/>
    <property type="match status" value="1"/>
</dbReference>
<dbReference type="RefSeq" id="WP_344194428.1">
    <property type="nucleotide sequence ID" value="NZ_BAAARN010000003.1"/>
</dbReference>
<dbReference type="Proteomes" id="UP001501326">
    <property type="component" value="Unassembled WGS sequence"/>
</dbReference>
<accession>A0ABN3USP8</accession>